<organism evidence="1">
    <name type="scientific">marine sediment metagenome</name>
    <dbReference type="NCBI Taxonomy" id="412755"/>
    <lineage>
        <taxon>unclassified sequences</taxon>
        <taxon>metagenomes</taxon>
        <taxon>ecological metagenomes</taxon>
    </lineage>
</organism>
<comment type="caution">
    <text evidence="1">The sequence shown here is derived from an EMBL/GenBank/DDBJ whole genome shotgun (WGS) entry which is preliminary data.</text>
</comment>
<sequence length="32" mass="3549">HPASRAIELTPREWKTKFADTPLKSDLALAGQ</sequence>
<feature type="non-terminal residue" evidence="1">
    <location>
        <position position="1"/>
    </location>
</feature>
<evidence type="ECO:0000313" key="1">
    <source>
        <dbReference type="EMBL" id="GAH33404.1"/>
    </source>
</evidence>
<protein>
    <submittedName>
        <fullName evidence="1">Uncharacterized protein</fullName>
    </submittedName>
</protein>
<reference evidence="1" key="1">
    <citation type="journal article" date="2014" name="Front. Microbiol.">
        <title>High frequency of phylogenetically diverse reductive dehalogenase-homologous genes in deep subseafloor sedimentary metagenomes.</title>
        <authorList>
            <person name="Kawai M."/>
            <person name="Futagami T."/>
            <person name="Toyoda A."/>
            <person name="Takaki Y."/>
            <person name="Nishi S."/>
            <person name="Hori S."/>
            <person name="Arai W."/>
            <person name="Tsubouchi T."/>
            <person name="Morono Y."/>
            <person name="Uchiyama I."/>
            <person name="Ito T."/>
            <person name="Fujiyama A."/>
            <person name="Inagaki F."/>
            <person name="Takami H."/>
        </authorList>
    </citation>
    <scope>NUCLEOTIDE SEQUENCE</scope>
    <source>
        <strain evidence="1">Expedition CK06-06</strain>
    </source>
</reference>
<dbReference type="AlphaFoldDB" id="X1FVP6"/>
<dbReference type="EMBL" id="BARU01006537">
    <property type="protein sequence ID" value="GAH33404.1"/>
    <property type="molecule type" value="Genomic_DNA"/>
</dbReference>
<name>X1FVP6_9ZZZZ</name>
<gene>
    <name evidence="1" type="ORF">S03H2_12855</name>
</gene>
<accession>X1FVP6</accession>
<proteinExistence type="predicted"/>